<feature type="transmembrane region" description="Helical" evidence="1">
    <location>
        <begin position="198"/>
        <end position="217"/>
    </location>
</feature>
<dbReference type="STRING" id="1781255.BH720_06020"/>
<feature type="transmembrane region" description="Helical" evidence="1">
    <location>
        <begin position="172"/>
        <end position="191"/>
    </location>
</feature>
<gene>
    <name evidence="3" type="ORF">BH720_06020</name>
</gene>
<dbReference type="GO" id="GO:0004175">
    <property type="term" value="F:endopeptidase activity"/>
    <property type="evidence" value="ECO:0007669"/>
    <property type="project" value="UniProtKB-ARBA"/>
</dbReference>
<dbReference type="GO" id="GO:0080120">
    <property type="term" value="P:CAAX-box protein maturation"/>
    <property type="evidence" value="ECO:0007669"/>
    <property type="project" value="UniProtKB-ARBA"/>
</dbReference>
<dbReference type="InterPro" id="IPR003675">
    <property type="entry name" value="Rce1/LyrA-like_dom"/>
</dbReference>
<keyword evidence="1" id="KW-0472">Membrane</keyword>
<proteinExistence type="predicted"/>
<dbReference type="PANTHER" id="PTHR39430:SF1">
    <property type="entry name" value="PROTEASE"/>
    <property type="match status" value="1"/>
</dbReference>
<name>A0A1E5QND6_9CYAN</name>
<keyword evidence="1" id="KW-1133">Transmembrane helix</keyword>
<accession>A0A1E5QND6</accession>
<feature type="domain" description="CAAX prenyl protease 2/Lysostaphin resistance protein A-like" evidence="2">
    <location>
        <begin position="141"/>
        <end position="234"/>
    </location>
</feature>
<feature type="transmembrane region" description="Helical" evidence="1">
    <location>
        <begin position="141"/>
        <end position="160"/>
    </location>
</feature>
<organism evidence="3">
    <name type="scientific">Desertifilum tharense IPPAS B-1220</name>
    <dbReference type="NCBI Taxonomy" id="1781255"/>
    <lineage>
        <taxon>Bacteria</taxon>
        <taxon>Bacillati</taxon>
        <taxon>Cyanobacteriota</taxon>
        <taxon>Cyanophyceae</taxon>
        <taxon>Desertifilales</taxon>
        <taxon>Desertifilaceae</taxon>
        <taxon>Desertifilum</taxon>
    </lineage>
</organism>
<protein>
    <recommendedName>
        <fullName evidence="2">CAAX prenyl protease 2/Lysostaphin resistance protein A-like domain-containing protein</fullName>
    </recommendedName>
</protein>
<feature type="transmembrane region" description="Helical" evidence="1">
    <location>
        <begin position="64"/>
        <end position="84"/>
    </location>
</feature>
<feature type="transmembrane region" description="Helical" evidence="1">
    <location>
        <begin position="24"/>
        <end position="44"/>
    </location>
</feature>
<dbReference type="Pfam" id="PF02517">
    <property type="entry name" value="Rce1-like"/>
    <property type="match status" value="1"/>
</dbReference>
<sequence length="289" mass="31585">MEFANLAFLGVAETPKLWLSNANAIAKITAFFSIWLAIWLPMAIPIASALKWHPPKPLLAEQKLYLLLPLYPIAPLLLWGVTQVEGSSWADYGLSVDWQFLQSLGIGLGLGVGSLAALFGLQFLCGWFAWQSNSQPPLQSILLPTLGLGLWISGTEEAIFRGFLLTQLQSEYSPAISAVVSGLIFALLHLIWTPKETFPQLPGLWLMGIVLAIARWVDGDLISLAWGLHAGWVWAIATLDTAKVLEYTPKAPRWLVGFNEKPLAGLMAISLLAVFALGGLFKINLTHGF</sequence>
<feature type="transmembrane region" description="Helical" evidence="1">
    <location>
        <begin position="104"/>
        <end position="129"/>
    </location>
</feature>
<reference evidence="3" key="1">
    <citation type="submission" date="2016-09" db="EMBL/GenBank/DDBJ databases">
        <title>Draft genome of thermotolerant cyanobacterium Desertifilum sp. strain IPPAS B-1220.</title>
        <authorList>
            <person name="Sinetova M.A."/>
            <person name="Bolakhan K."/>
            <person name="Zayadan B.K."/>
            <person name="Mironov K.S."/>
            <person name="Ustinova V."/>
            <person name="Kupriyanova E.V."/>
            <person name="Sidorov R.A."/>
            <person name="Skrypnik A.N."/>
            <person name="Gogoleva N.E."/>
            <person name="Gogolev Y.V."/>
            <person name="Los D.A."/>
        </authorList>
    </citation>
    <scope>NUCLEOTIDE SEQUENCE [LARGE SCALE GENOMIC DNA]</scope>
    <source>
        <strain evidence="3">IPPAS B-1220</strain>
    </source>
</reference>
<dbReference type="AlphaFoldDB" id="A0A1E5QND6"/>
<dbReference type="EMBL" id="MJGC01000041">
    <property type="protein sequence ID" value="OEJ76202.1"/>
    <property type="molecule type" value="Genomic_DNA"/>
</dbReference>
<dbReference type="PANTHER" id="PTHR39430">
    <property type="entry name" value="MEMBRANE-ASSOCIATED PROTEASE-RELATED"/>
    <property type="match status" value="1"/>
</dbReference>
<evidence type="ECO:0000256" key="1">
    <source>
        <dbReference type="SAM" id="Phobius"/>
    </source>
</evidence>
<feature type="transmembrane region" description="Helical" evidence="1">
    <location>
        <begin position="263"/>
        <end position="283"/>
    </location>
</feature>
<evidence type="ECO:0000313" key="3">
    <source>
        <dbReference type="EMBL" id="OEJ76202.1"/>
    </source>
</evidence>
<keyword evidence="1" id="KW-0812">Transmembrane</keyword>
<evidence type="ECO:0000259" key="2">
    <source>
        <dbReference type="Pfam" id="PF02517"/>
    </source>
</evidence>
<comment type="caution">
    <text evidence="3">The sequence shown here is derived from an EMBL/GenBank/DDBJ whole genome shotgun (WGS) entry which is preliminary data.</text>
</comment>